<feature type="domain" description="Hcy-binding" evidence="3">
    <location>
        <begin position="38"/>
        <end position="75"/>
    </location>
</feature>
<dbReference type="Pfam" id="PF02574">
    <property type="entry name" value="S-methyl_trans"/>
    <property type="match status" value="1"/>
</dbReference>
<keyword evidence="5" id="KW-1185">Reference proteome</keyword>
<protein>
    <recommendedName>
        <fullName evidence="3">Hcy-binding domain-containing protein</fullName>
    </recommendedName>
</protein>
<dbReference type="KEGG" id="msq:BKP64_00895"/>
<dbReference type="RefSeq" id="WP_070964739.1">
    <property type="nucleotide sequence ID" value="NZ_CP017715.1"/>
</dbReference>
<evidence type="ECO:0000259" key="3">
    <source>
        <dbReference type="Pfam" id="PF02574"/>
    </source>
</evidence>
<gene>
    <name evidence="4" type="ORF">BKP64_00895</name>
</gene>
<dbReference type="InterPro" id="IPR003726">
    <property type="entry name" value="HCY_dom"/>
</dbReference>
<proteinExistence type="predicted"/>
<keyword evidence="1" id="KW-0489">Methyltransferase</keyword>
<dbReference type="Proteomes" id="UP000177445">
    <property type="component" value="Chromosome"/>
</dbReference>
<name>A0A1D9GGW3_9GAMM</name>
<dbReference type="EMBL" id="CP017715">
    <property type="protein sequence ID" value="AOY86849.1"/>
    <property type="molecule type" value="Genomic_DNA"/>
</dbReference>
<dbReference type="STRING" id="1874317.BKP64_00895"/>
<dbReference type="GO" id="GO:0032259">
    <property type="term" value="P:methylation"/>
    <property type="evidence" value="ECO:0007669"/>
    <property type="project" value="UniProtKB-KW"/>
</dbReference>
<sequence length="110" mass="11813">MSQLSAIHQQAFGVTFRVEEDGKLKSGETLAEAVAAVSPAVYADQIQTWGAEGVAVVGGCCEITPTHIRQIADALAGRFQLIRFSELGQAIGSRWCRGESEVCLLPPRRV</sequence>
<dbReference type="InterPro" id="IPR036589">
    <property type="entry name" value="HCY_dom_sf"/>
</dbReference>
<reference evidence="4 5" key="1">
    <citation type="submission" date="2016-10" db="EMBL/GenBank/DDBJ databases">
        <title>Marinobacter salinus sp. nov., a moderately halophilic bacterium isolated from a tidal flat environment.</title>
        <authorList>
            <person name="Park S.-J."/>
        </authorList>
    </citation>
    <scope>NUCLEOTIDE SEQUENCE [LARGE SCALE GENOMIC DNA]</scope>
    <source>
        <strain evidence="4 5">Hb8</strain>
    </source>
</reference>
<dbReference type="GO" id="GO:0008168">
    <property type="term" value="F:methyltransferase activity"/>
    <property type="evidence" value="ECO:0007669"/>
    <property type="project" value="UniProtKB-KW"/>
</dbReference>
<dbReference type="SUPFAM" id="SSF82282">
    <property type="entry name" value="Homocysteine S-methyltransferase"/>
    <property type="match status" value="1"/>
</dbReference>
<dbReference type="Gene3D" id="3.20.20.330">
    <property type="entry name" value="Homocysteine-binding-like domain"/>
    <property type="match status" value="1"/>
</dbReference>
<evidence type="ECO:0000256" key="1">
    <source>
        <dbReference type="ARBA" id="ARBA00022603"/>
    </source>
</evidence>
<evidence type="ECO:0000313" key="4">
    <source>
        <dbReference type="EMBL" id="AOY86849.1"/>
    </source>
</evidence>
<keyword evidence="2" id="KW-0808">Transferase</keyword>
<organism evidence="4 5">
    <name type="scientific">Marinobacter salinus</name>
    <dbReference type="NCBI Taxonomy" id="1874317"/>
    <lineage>
        <taxon>Bacteria</taxon>
        <taxon>Pseudomonadati</taxon>
        <taxon>Pseudomonadota</taxon>
        <taxon>Gammaproteobacteria</taxon>
        <taxon>Pseudomonadales</taxon>
        <taxon>Marinobacteraceae</taxon>
        <taxon>Marinobacter</taxon>
    </lineage>
</organism>
<accession>A0A1D9GGW3</accession>
<dbReference type="AlphaFoldDB" id="A0A1D9GGW3"/>
<evidence type="ECO:0000313" key="5">
    <source>
        <dbReference type="Proteomes" id="UP000177445"/>
    </source>
</evidence>
<evidence type="ECO:0000256" key="2">
    <source>
        <dbReference type="ARBA" id="ARBA00022679"/>
    </source>
</evidence>